<dbReference type="InterPro" id="IPR046453">
    <property type="entry name" value="GpA_ATPase"/>
</dbReference>
<evidence type="ECO:0000313" key="5">
    <source>
        <dbReference type="Proteomes" id="UP001576762"/>
    </source>
</evidence>
<sequence length="675" mass="75842">MNILDPSSNSWQALVRNLEQVIAQCLTKFQPPEKITTTDWANRYRYLAQESSAHYGKYSTDLTPWVPGMLDALDDPAVKKVVCRKSAQVAWTDGVWNNYLGRRIHNDPCSIVLLFPKDKTIRKYLDQKFVPMVEVTPVLTPLVDVSTSRTSGNRTDFKKFPGGFLALVASNAPDNVKSLSAPVVCVEEPDDCNTNVRGQGDSINLLEERAKTYEYRKVIFGGTPTVKGLSRVDEAFQGSDQRMFMVPCHECGEEHVLNWDNVIWNEESPVPDEVLGKAQPETARYGCPHCGVLWRDVDKNRNVRKGYWKAHKPFRGVAGFYINELYSPFPGSKLALLVEKYLKAQHHLNLGDDSYMIGFVNNTLGLSYEYRTDAPDTDTLRERAEDYQELSVPAGGLVLTVGVDVQHDRLAIIVRAWGRGEESWLVYWGEIYAAQSCTDKADPVWDELDKFVFGAYQHELGFNLQVSAASFDSSDGQTNDAVYHYVRSRRGRGVKVMAIKGESNNLNREIVTPAKKIDTNHKTTKAARYGLPVFMVGTEKAKDLIDARLKLTGNGPGRMHWYGGVRDDYYTQITAEIKAPDRKRGGRKTWQPKAGVRNEGLDCEVYALHAARTLKVHVRKPDQWDALEAQLMQGDLLAPATPPPVADNKPTATQTKPQNSKPEGRSLADIARRMR</sequence>
<dbReference type="RefSeq" id="WP_374816029.1">
    <property type="nucleotide sequence ID" value="NZ_JBHFLD010000041.1"/>
</dbReference>
<name>A0ABV4WCS5_9GAMM</name>
<evidence type="ECO:0000313" key="4">
    <source>
        <dbReference type="EMBL" id="MFB2717677.1"/>
    </source>
</evidence>
<proteinExistence type="inferred from homology"/>
<feature type="domain" description="Phage terminase large subunit GpA ATPase" evidence="2">
    <location>
        <begin position="52"/>
        <end position="308"/>
    </location>
</feature>
<feature type="domain" description="Terminase large subunit GpA endonuclease" evidence="3">
    <location>
        <begin position="318"/>
        <end position="619"/>
    </location>
</feature>
<reference evidence="4 5" key="1">
    <citation type="submission" date="2024-09" db="EMBL/GenBank/DDBJ databases">
        <title>Draft genome sequences of 6 high pH adapted Marinobacter shengliensis sp. isolated from Mariana forearc serpentinite mud volcanoes.</title>
        <authorList>
            <person name="Elkassas S."/>
            <person name="Serres M."/>
            <person name="Michael N."/>
            <person name="Amina P."/>
            <person name="Teodora Z."/>
            <person name="Julie H."/>
        </authorList>
    </citation>
    <scope>NUCLEOTIDE SEQUENCE [LARGE SCALE GENOMIC DNA]</scope>
    <source>
        <strain evidence="4 5">EB4</strain>
    </source>
</reference>
<dbReference type="Pfam" id="PF20454">
    <property type="entry name" value="GpA_nuclease"/>
    <property type="match status" value="1"/>
</dbReference>
<dbReference type="Proteomes" id="UP001576762">
    <property type="component" value="Unassembled WGS sequence"/>
</dbReference>
<feature type="compositionally biased region" description="Polar residues" evidence="1">
    <location>
        <begin position="650"/>
        <end position="661"/>
    </location>
</feature>
<evidence type="ECO:0000259" key="3">
    <source>
        <dbReference type="Pfam" id="PF20454"/>
    </source>
</evidence>
<evidence type="ECO:0000256" key="1">
    <source>
        <dbReference type="SAM" id="MobiDB-lite"/>
    </source>
</evidence>
<accession>A0ABV4WCS5</accession>
<dbReference type="Pfam" id="PF05876">
    <property type="entry name" value="GpA_ATPase"/>
    <property type="match status" value="1"/>
</dbReference>
<dbReference type="HAMAP" id="MF_04144">
    <property type="entry name" value="TERL_LAMBDA"/>
    <property type="match status" value="1"/>
</dbReference>
<protein>
    <submittedName>
        <fullName evidence="4">Phage terminase large subunit family protein</fullName>
    </submittedName>
</protein>
<gene>
    <name evidence="4" type="ORF">ACE05E_19560</name>
</gene>
<organism evidence="4 5">
    <name type="scientific">Marinobacter shengliensis</name>
    <dbReference type="NCBI Taxonomy" id="1389223"/>
    <lineage>
        <taxon>Bacteria</taxon>
        <taxon>Pseudomonadati</taxon>
        <taxon>Pseudomonadota</taxon>
        <taxon>Gammaproteobacteria</taxon>
        <taxon>Pseudomonadales</taxon>
        <taxon>Marinobacteraceae</taxon>
        <taxon>Marinobacter</taxon>
    </lineage>
</organism>
<feature type="region of interest" description="Disordered" evidence="1">
    <location>
        <begin position="637"/>
        <end position="675"/>
    </location>
</feature>
<dbReference type="EMBL" id="JBHFLD010000041">
    <property type="protein sequence ID" value="MFB2717677.1"/>
    <property type="molecule type" value="Genomic_DNA"/>
</dbReference>
<dbReference type="InterPro" id="IPR046454">
    <property type="entry name" value="GpA_endonuclease"/>
</dbReference>
<evidence type="ECO:0000259" key="2">
    <source>
        <dbReference type="Pfam" id="PF05876"/>
    </source>
</evidence>
<comment type="caution">
    <text evidence="4">The sequence shown here is derived from an EMBL/GenBank/DDBJ whole genome shotgun (WGS) entry which is preliminary data.</text>
</comment>
<feature type="compositionally biased region" description="Basic and acidic residues" evidence="1">
    <location>
        <begin position="662"/>
        <end position="675"/>
    </location>
</feature>
<dbReference type="InterPro" id="IPR008866">
    <property type="entry name" value="Phage_lambda_GpA-like"/>
</dbReference>
<keyword evidence="5" id="KW-1185">Reference proteome</keyword>